<evidence type="ECO:0000313" key="2">
    <source>
        <dbReference type="Proteomes" id="UP001227095"/>
    </source>
</evidence>
<accession>A0ABY8M654</accession>
<gene>
    <name evidence="1" type="ORF">QEO92_08020</name>
</gene>
<dbReference type="Proteomes" id="UP001227095">
    <property type="component" value="Chromosome"/>
</dbReference>
<dbReference type="RefSeq" id="WP_037151444.1">
    <property type="nucleotide sequence ID" value="NZ_CP123000.1"/>
</dbReference>
<keyword evidence="2" id="KW-1185">Reference proteome</keyword>
<protein>
    <submittedName>
        <fullName evidence="1">Uncharacterized protein</fullName>
    </submittedName>
</protein>
<reference evidence="1 2" key="1">
    <citation type="submission" date="2023-04" db="EMBL/GenBank/DDBJ databases">
        <title>Neorhizobium petrolearium OS53, complete genome.</title>
        <authorList>
            <person name="Yu T."/>
        </authorList>
    </citation>
    <scope>NUCLEOTIDE SEQUENCE [LARGE SCALE GENOMIC DNA]</scope>
    <source>
        <strain evidence="1 2">OS53</strain>
    </source>
</reference>
<name>A0ABY8M654_9HYPH</name>
<dbReference type="EMBL" id="CP123000">
    <property type="protein sequence ID" value="WGI69983.1"/>
    <property type="molecule type" value="Genomic_DNA"/>
</dbReference>
<sequence length="85" mass="9704">MSNERENLASAIVVSLHDYYSGGWEGPEARKRRSASAAVRRRRAPDWDPKVIHDWTAGMPVTEAELDVFEAHFGQFFDELLGRQD</sequence>
<organism evidence="1 2">
    <name type="scientific">Neorhizobium petrolearium</name>
    <dbReference type="NCBI Taxonomy" id="515361"/>
    <lineage>
        <taxon>Bacteria</taxon>
        <taxon>Pseudomonadati</taxon>
        <taxon>Pseudomonadota</taxon>
        <taxon>Alphaproteobacteria</taxon>
        <taxon>Hyphomicrobiales</taxon>
        <taxon>Rhizobiaceae</taxon>
        <taxon>Rhizobium/Agrobacterium group</taxon>
        <taxon>Neorhizobium</taxon>
    </lineage>
</organism>
<evidence type="ECO:0000313" key="1">
    <source>
        <dbReference type="EMBL" id="WGI69983.1"/>
    </source>
</evidence>
<proteinExistence type="predicted"/>